<dbReference type="Proteomes" id="UP000007798">
    <property type="component" value="Unassembled WGS sequence"/>
</dbReference>
<proteinExistence type="predicted"/>
<evidence type="ECO:0000313" key="3">
    <source>
        <dbReference type="Proteomes" id="UP000007798"/>
    </source>
</evidence>
<dbReference type="InterPro" id="IPR031961">
    <property type="entry name" value="DUF4780"/>
</dbReference>
<protein>
    <recommendedName>
        <fullName evidence="1">DUF4780 domain-containing protein</fullName>
    </recommendedName>
</protein>
<gene>
    <name evidence="2" type="primary">Dwil\GK26775</name>
    <name evidence="2" type="ORF">Dwil_GK26775</name>
</gene>
<name>A0A0Q9WWV0_DROWI</name>
<dbReference type="Pfam" id="PF16012">
    <property type="entry name" value="DUF4780"/>
    <property type="match status" value="1"/>
</dbReference>
<dbReference type="KEGG" id="dwi:26528777"/>
<feature type="domain" description="DUF4780" evidence="1">
    <location>
        <begin position="60"/>
        <end position="184"/>
    </location>
</feature>
<keyword evidence="3" id="KW-1185">Reference proteome</keyword>
<dbReference type="EMBL" id="CH964291">
    <property type="protein sequence ID" value="KRG00365.1"/>
    <property type="molecule type" value="Genomic_DNA"/>
</dbReference>
<evidence type="ECO:0000313" key="2">
    <source>
        <dbReference type="EMBL" id="KRG00365.1"/>
    </source>
</evidence>
<dbReference type="InParanoid" id="A0A0Q9WWV0"/>
<accession>A0A0Q9WWV0</accession>
<dbReference type="OrthoDB" id="7864069at2759"/>
<organism evidence="2 3">
    <name type="scientific">Drosophila willistoni</name>
    <name type="common">Fruit fly</name>
    <dbReference type="NCBI Taxonomy" id="7260"/>
    <lineage>
        <taxon>Eukaryota</taxon>
        <taxon>Metazoa</taxon>
        <taxon>Ecdysozoa</taxon>
        <taxon>Arthropoda</taxon>
        <taxon>Hexapoda</taxon>
        <taxon>Insecta</taxon>
        <taxon>Pterygota</taxon>
        <taxon>Neoptera</taxon>
        <taxon>Endopterygota</taxon>
        <taxon>Diptera</taxon>
        <taxon>Brachycera</taxon>
        <taxon>Muscomorpha</taxon>
        <taxon>Ephydroidea</taxon>
        <taxon>Drosophilidae</taxon>
        <taxon>Drosophila</taxon>
        <taxon>Sophophora</taxon>
    </lineage>
</organism>
<sequence length="188" mass="21596">MVEVCAAPILPENSPFVLVVSSLECAKDFCNLLEDFFDTFQDYRNVGCLESNEVTLVAHYNGRLFVAAANEDTMDWVGRHICSKGPYEAIGPTNFLHLTAARVAWPKIKFSLQRIFTLLERQNSDIEMEKRAAVNRNNLPSKADENVTEICLNEQVEIWMDAESAKVIKKRCNHLKLSFWMIEFEFRN</sequence>
<reference evidence="2 3" key="1">
    <citation type="journal article" date="2007" name="Nature">
        <title>Evolution of genes and genomes on the Drosophila phylogeny.</title>
        <authorList>
            <consortium name="Drosophila 12 Genomes Consortium"/>
            <person name="Clark A.G."/>
            <person name="Eisen M.B."/>
            <person name="Smith D.R."/>
            <person name="Bergman C.M."/>
            <person name="Oliver B."/>
            <person name="Markow T.A."/>
            <person name="Kaufman T.C."/>
            <person name="Kellis M."/>
            <person name="Gelbart W."/>
            <person name="Iyer V.N."/>
            <person name="Pollard D.A."/>
            <person name="Sackton T.B."/>
            <person name="Larracuente A.M."/>
            <person name="Singh N.D."/>
            <person name="Abad J.P."/>
            <person name="Abt D.N."/>
            <person name="Adryan B."/>
            <person name="Aguade M."/>
            <person name="Akashi H."/>
            <person name="Anderson W.W."/>
            <person name="Aquadro C.F."/>
            <person name="Ardell D.H."/>
            <person name="Arguello R."/>
            <person name="Artieri C.G."/>
            <person name="Barbash D.A."/>
            <person name="Barker D."/>
            <person name="Barsanti P."/>
            <person name="Batterham P."/>
            <person name="Batzoglou S."/>
            <person name="Begun D."/>
            <person name="Bhutkar A."/>
            <person name="Blanco E."/>
            <person name="Bosak S.A."/>
            <person name="Bradley R.K."/>
            <person name="Brand A.D."/>
            <person name="Brent M.R."/>
            <person name="Brooks A.N."/>
            <person name="Brown R.H."/>
            <person name="Butlin R.K."/>
            <person name="Caggese C."/>
            <person name="Calvi B.R."/>
            <person name="Bernardo de Carvalho A."/>
            <person name="Caspi A."/>
            <person name="Castrezana S."/>
            <person name="Celniker S.E."/>
            <person name="Chang J.L."/>
            <person name="Chapple C."/>
            <person name="Chatterji S."/>
            <person name="Chinwalla A."/>
            <person name="Civetta A."/>
            <person name="Clifton S.W."/>
            <person name="Comeron J.M."/>
            <person name="Costello J.C."/>
            <person name="Coyne J.A."/>
            <person name="Daub J."/>
            <person name="David R.G."/>
            <person name="Delcher A.L."/>
            <person name="Delehaunty K."/>
            <person name="Do C.B."/>
            <person name="Ebling H."/>
            <person name="Edwards K."/>
            <person name="Eickbush T."/>
            <person name="Evans J.D."/>
            <person name="Filipski A."/>
            <person name="Findeiss S."/>
            <person name="Freyhult E."/>
            <person name="Fulton L."/>
            <person name="Fulton R."/>
            <person name="Garcia A.C."/>
            <person name="Gardiner A."/>
            <person name="Garfield D.A."/>
            <person name="Garvin B.E."/>
            <person name="Gibson G."/>
            <person name="Gilbert D."/>
            <person name="Gnerre S."/>
            <person name="Godfrey J."/>
            <person name="Good R."/>
            <person name="Gotea V."/>
            <person name="Gravely B."/>
            <person name="Greenberg A.J."/>
            <person name="Griffiths-Jones S."/>
            <person name="Gross S."/>
            <person name="Guigo R."/>
            <person name="Gustafson E.A."/>
            <person name="Haerty W."/>
            <person name="Hahn M.W."/>
            <person name="Halligan D.L."/>
            <person name="Halpern A.L."/>
            <person name="Halter G.M."/>
            <person name="Han M.V."/>
            <person name="Heger A."/>
            <person name="Hillier L."/>
            <person name="Hinrichs A.S."/>
            <person name="Holmes I."/>
            <person name="Hoskins R.A."/>
            <person name="Hubisz M.J."/>
            <person name="Hultmark D."/>
            <person name="Huntley M.A."/>
            <person name="Jaffe D.B."/>
            <person name="Jagadeeshan S."/>
            <person name="Jeck W.R."/>
            <person name="Johnson J."/>
            <person name="Jones C.D."/>
            <person name="Jordan W.C."/>
            <person name="Karpen G.H."/>
            <person name="Kataoka E."/>
            <person name="Keightley P.D."/>
            <person name="Kheradpour P."/>
            <person name="Kirkness E.F."/>
            <person name="Koerich L.B."/>
            <person name="Kristiansen K."/>
            <person name="Kudrna D."/>
            <person name="Kulathinal R.J."/>
            <person name="Kumar S."/>
            <person name="Kwok R."/>
            <person name="Lander E."/>
            <person name="Langley C.H."/>
            <person name="Lapoint R."/>
            <person name="Lazzaro B.P."/>
            <person name="Lee S.J."/>
            <person name="Levesque L."/>
            <person name="Li R."/>
            <person name="Lin C.F."/>
            <person name="Lin M.F."/>
            <person name="Lindblad-Toh K."/>
            <person name="Llopart A."/>
            <person name="Long M."/>
            <person name="Low L."/>
            <person name="Lozovsky E."/>
            <person name="Lu J."/>
            <person name="Luo M."/>
            <person name="Machado C.A."/>
            <person name="Makalowski W."/>
            <person name="Marzo M."/>
            <person name="Matsuda M."/>
            <person name="Matzkin L."/>
            <person name="McAllister B."/>
            <person name="McBride C.S."/>
            <person name="McKernan B."/>
            <person name="McKernan K."/>
            <person name="Mendez-Lago M."/>
            <person name="Minx P."/>
            <person name="Mollenhauer M.U."/>
            <person name="Montooth K."/>
            <person name="Mount S.M."/>
            <person name="Mu X."/>
            <person name="Myers E."/>
            <person name="Negre B."/>
            <person name="Newfeld S."/>
            <person name="Nielsen R."/>
            <person name="Noor M.A."/>
            <person name="O'Grady P."/>
            <person name="Pachter L."/>
            <person name="Papaceit M."/>
            <person name="Parisi M.J."/>
            <person name="Parisi M."/>
            <person name="Parts L."/>
            <person name="Pedersen J.S."/>
            <person name="Pesole G."/>
            <person name="Phillippy A.M."/>
            <person name="Ponting C.P."/>
            <person name="Pop M."/>
            <person name="Porcelli D."/>
            <person name="Powell J.R."/>
            <person name="Prohaska S."/>
            <person name="Pruitt K."/>
            <person name="Puig M."/>
            <person name="Quesneville H."/>
            <person name="Ram K.R."/>
            <person name="Rand D."/>
            <person name="Rasmussen M.D."/>
            <person name="Reed L.K."/>
            <person name="Reenan R."/>
            <person name="Reily A."/>
            <person name="Remington K.A."/>
            <person name="Rieger T.T."/>
            <person name="Ritchie M.G."/>
            <person name="Robin C."/>
            <person name="Rogers Y.H."/>
            <person name="Rohde C."/>
            <person name="Rozas J."/>
            <person name="Rubenfield M.J."/>
            <person name="Ruiz A."/>
            <person name="Russo S."/>
            <person name="Salzberg S.L."/>
            <person name="Sanchez-Gracia A."/>
            <person name="Saranga D.J."/>
            <person name="Sato H."/>
            <person name="Schaeffer S.W."/>
            <person name="Schatz M.C."/>
            <person name="Schlenke T."/>
            <person name="Schwartz R."/>
            <person name="Segarra C."/>
            <person name="Singh R.S."/>
            <person name="Sirot L."/>
            <person name="Sirota M."/>
            <person name="Sisneros N.B."/>
            <person name="Smith C.D."/>
            <person name="Smith T.F."/>
            <person name="Spieth J."/>
            <person name="Stage D.E."/>
            <person name="Stark A."/>
            <person name="Stephan W."/>
            <person name="Strausberg R.L."/>
            <person name="Strempel S."/>
            <person name="Sturgill D."/>
            <person name="Sutton G."/>
            <person name="Sutton G.G."/>
            <person name="Tao W."/>
            <person name="Teichmann S."/>
            <person name="Tobari Y.N."/>
            <person name="Tomimura Y."/>
            <person name="Tsolas J.M."/>
            <person name="Valente V.L."/>
            <person name="Venter E."/>
            <person name="Venter J.C."/>
            <person name="Vicario S."/>
            <person name="Vieira F.G."/>
            <person name="Vilella A.J."/>
            <person name="Villasante A."/>
            <person name="Walenz B."/>
            <person name="Wang J."/>
            <person name="Wasserman M."/>
            <person name="Watts T."/>
            <person name="Wilson D."/>
            <person name="Wilson R.K."/>
            <person name="Wing R.A."/>
            <person name="Wolfner M.F."/>
            <person name="Wong A."/>
            <person name="Wong G.K."/>
            <person name="Wu C.I."/>
            <person name="Wu G."/>
            <person name="Yamamoto D."/>
            <person name="Yang H.P."/>
            <person name="Yang S.P."/>
            <person name="Yorke J.A."/>
            <person name="Yoshida K."/>
            <person name="Zdobnov E."/>
            <person name="Zhang P."/>
            <person name="Zhang Y."/>
            <person name="Zimin A.V."/>
            <person name="Baldwin J."/>
            <person name="Abdouelleil A."/>
            <person name="Abdulkadir J."/>
            <person name="Abebe A."/>
            <person name="Abera B."/>
            <person name="Abreu J."/>
            <person name="Acer S.C."/>
            <person name="Aftuck L."/>
            <person name="Alexander A."/>
            <person name="An P."/>
            <person name="Anderson E."/>
            <person name="Anderson S."/>
            <person name="Arachi H."/>
            <person name="Azer M."/>
            <person name="Bachantsang P."/>
            <person name="Barry A."/>
            <person name="Bayul T."/>
            <person name="Berlin A."/>
            <person name="Bessette D."/>
            <person name="Bloom T."/>
            <person name="Blye J."/>
            <person name="Boguslavskiy L."/>
            <person name="Bonnet C."/>
            <person name="Boukhgalter B."/>
            <person name="Bourzgui I."/>
            <person name="Brown A."/>
            <person name="Cahill P."/>
            <person name="Channer S."/>
            <person name="Cheshatsang Y."/>
            <person name="Chuda L."/>
            <person name="Citroen M."/>
            <person name="Collymore A."/>
            <person name="Cooke P."/>
            <person name="Costello M."/>
            <person name="D'Aco K."/>
            <person name="Daza R."/>
            <person name="De Haan G."/>
            <person name="DeGray S."/>
            <person name="DeMaso C."/>
            <person name="Dhargay N."/>
            <person name="Dooley K."/>
            <person name="Dooley E."/>
            <person name="Doricent M."/>
            <person name="Dorje P."/>
            <person name="Dorjee K."/>
            <person name="Dupes A."/>
            <person name="Elong R."/>
            <person name="Falk J."/>
            <person name="Farina A."/>
            <person name="Faro S."/>
            <person name="Ferguson D."/>
            <person name="Fisher S."/>
            <person name="Foley C.D."/>
            <person name="Franke A."/>
            <person name="Friedrich D."/>
            <person name="Gadbois L."/>
            <person name="Gearin G."/>
            <person name="Gearin C.R."/>
            <person name="Giannoukos G."/>
            <person name="Goode T."/>
            <person name="Graham J."/>
            <person name="Grandbois E."/>
            <person name="Grewal S."/>
            <person name="Gyaltsen K."/>
            <person name="Hafez N."/>
            <person name="Hagos B."/>
            <person name="Hall J."/>
            <person name="Henson C."/>
            <person name="Hollinger A."/>
            <person name="Honan T."/>
            <person name="Huard M.D."/>
            <person name="Hughes L."/>
            <person name="Hurhula B."/>
            <person name="Husby M.E."/>
            <person name="Kamat A."/>
            <person name="Kanga B."/>
            <person name="Kashin S."/>
            <person name="Khazanovich D."/>
            <person name="Kisner P."/>
            <person name="Lance K."/>
            <person name="Lara M."/>
            <person name="Lee W."/>
            <person name="Lennon N."/>
            <person name="Letendre F."/>
            <person name="LeVine R."/>
            <person name="Lipovsky A."/>
            <person name="Liu X."/>
            <person name="Liu J."/>
            <person name="Liu S."/>
            <person name="Lokyitsang T."/>
            <person name="Lokyitsang Y."/>
            <person name="Lubonja R."/>
            <person name="Lui A."/>
            <person name="MacDonald P."/>
            <person name="Magnisalis V."/>
            <person name="Maru K."/>
            <person name="Matthews C."/>
            <person name="McCusker W."/>
            <person name="McDonough S."/>
            <person name="Mehta T."/>
            <person name="Meldrim J."/>
            <person name="Meneus L."/>
            <person name="Mihai O."/>
            <person name="Mihalev A."/>
            <person name="Mihova T."/>
            <person name="Mittelman R."/>
            <person name="Mlenga V."/>
            <person name="Montmayeur A."/>
            <person name="Mulrain L."/>
            <person name="Navidi A."/>
            <person name="Naylor J."/>
            <person name="Negash T."/>
            <person name="Nguyen T."/>
            <person name="Nguyen N."/>
            <person name="Nicol R."/>
            <person name="Norbu C."/>
            <person name="Norbu N."/>
            <person name="Novod N."/>
            <person name="O'Neill B."/>
            <person name="Osman S."/>
            <person name="Markiewicz E."/>
            <person name="Oyono O.L."/>
            <person name="Patti C."/>
            <person name="Phunkhang P."/>
            <person name="Pierre F."/>
            <person name="Priest M."/>
            <person name="Raghuraman S."/>
            <person name="Rege F."/>
            <person name="Reyes R."/>
            <person name="Rise C."/>
            <person name="Rogov P."/>
            <person name="Ross K."/>
            <person name="Ryan E."/>
            <person name="Settipalli S."/>
            <person name="Shea T."/>
            <person name="Sherpa N."/>
            <person name="Shi L."/>
            <person name="Shih D."/>
            <person name="Sparrow T."/>
            <person name="Spaulding J."/>
            <person name="Stalker J."/>
            <person name="Stange-Thomann N."/>
            <person name="Stavropoulos S."/>
            <person name="Stone C."/>
            <person name="Strader C."/>
            <person name="Tesfaye S."/>
            <person name="Thomson T."/>
            <person name="Thoulutsang Y."/>
            <person name="Thoulutsang D."/>
            <person name="Topham K."/>
            <person name="Topping I."/>
            <person name="Tsamla T."/>
            <person name="Vassiliev H."/>
            <person name="Vo A."/>
            <person name="Wangchuk T."/>
            <person name="Wangdi T."/>
            <person name="Weiand M."/>
            <person name="Wilkinson J."/>
            <person name="Wilson A."/>
            <person name="Yadav S."/>
            <person name="Young G."/>
            <person name="Yu Q."/>
            <person name="Zembek L."/>
            <person name="Zhong D."/>
            <person name="Zimmer A."/>
            <person name="Zwirko Z."/>
            <person name="Jaffe D.B."/>
            <person name="Alvarez P."/>
            <person name="Brockman W."/>
            <person name="Butler J."/>
            <person name="Chin C."/>
            <person name="Gnerre S."/>
            <person name="Grabherr M."/>
            <person name="Kleber M."/>
            <person name="Mauceli E."/>
            <person name="MacCallum I."/>
        </authorList>
    </citation>
    <scope>NUCLEOTIDE SEQUENCE [LARGE SCALE GENOMIC DNA]</scope>
    <source>
        <strain evidence="3">Tucson 14030-0811.24</strain>
    </source>
</reference>
<dbReference type="AlphaFoldDB" id="A0A0Q9WWV0"/>
<evidence type="ECO:0000259" key="1">
    <source>
        <dbReference type="Pfam" id="PF16012"/>
    </source>
</evidence>